<name>A0A3E4YL62_9FIRM</name>
<proteinExistence type="predicted"/>
<dbReference type="EMBL" id="QSTP01000001">
    <property type="protein sequence ID" value="RGM75517.1"/>
    <property type="molecule type" value="Genomic_DNA"/>
</dbReference>
<comment type="caution">
    <text evidence="1">The sequence shown here is derived from an EMBL/GenBank/DDBJ whole genome shotgun (WGS) entry which is preliminary data.</text>
</comment>
<gene>
    <name evidence="1" type="ORF">DXB99_03045</name>
</gene>
<evidence type="ECO:0000313" key="1">
    <source>
        <dbReference type="EMBL" id="RGM75517.1"/>
    </source>
</evidence>
<dbReference type="AlphaFoldDB" id="A0A3E4YL62"/>
<dbReference type="RefSeq" id="WP_117718276.1">
    <property type="nucleotide sequence ID" value="NZ_QSTP01000001.1"/>
</dbReference>
<evidence type="ECO:0000313" key="2">
    <source>
        <dbReference type="Proteomes" id="UP000260758"/>
    </source>
</evidence>
<protein>
    <submittedName>
        <fullName evidence="1">Uncharacterized protein</fullName>
    </submittedName>
</protein>
<accession>A0A3E4YL62</accession>
<organism evidence="1 2">
    <name type="scientific">Agathobacter rectalis</name>
    <dbReference type="NCBI Taxonomy" id="39491"/>
    <lineage>
        <taxon>Bacteria</taxon>
        <taxon>Bacillati</taxon>
        <taxon>Bacillota</taxon>
        <taxon>Clostridia</taxon>
        <taxon>Lachnospirales</taxon>
        <taxon>Lachnospiraceae</taxon>
        <taxon>Agathobacter</taxon>
    </lineage>
</organism>
<sequence length="140" mass="16323">MKREISLPLLKKDWVHNGESNIIFDFNDLDETEKVLDKFNKNYSFAKSILNNTNILNNDDIKSKTNCMFIKDDNNIELKFNISNKDTIYSIVPLKNVQFLDDTDTITIKGNLNENKNDYILSAILPSKYNYNEIIISKHN</sequence>
<reference evidence="1 2" key="1">
    <citation type="submission" date="2018-08" db="EMBL/GenBank/DDBJ databases">
        <title>A genome reference for cultivated species of the human gut microbiota.</title>
        <authorList>
            <person name="Zou Y."/>
            <person name="Xue W."/>
            <person name="Luo G."/>
        </authorList>
    </citation>
    <scope>NUCLEOTIDE SEQUENCE [LARGE SCALE GENOMIC DNA]</scope>
    <source>
        <strain evidence="1 2">OM07-13</strain>
    </source>
</reference>
<dbReference type="Proteomes" id="UP000260758">
    <property type="component" value="Unassembled WGS sequence"/>
</dbReference>